<gene>
    <name evidence="1" type="ORF">BAU18_001499</name>
</gene>
<name>A0ABV0F1I7_9ENTE</name>
<reference evidence="2" key="1">
    <citation type="submission" date="2016-06" db="EMBL/GenBank/DDBJ databases">
        <title>Four novel species of enterococci isolated from chicken manure.</title>
        <authorList>
            <person name="Van Tyne D."/>
        </authorList>
    </citation>
    <scope>NUCLEOTIDE SEQUENCE [LARGE SCALE GENOMIC DNA]</scope>
    <source>
        <strain evidence="2">JM9A</strain>
    </source>
</reference>
<keyword evidence="2" id="KW-1185">Reference proteome</keyword>
<comment type="caution">
    <text evidence="1">The sequence shown here is derived from an EMBL/GenBank/DDBJ whole genome shotgun (WGS) entry which is preliminary data.</text>
</comment>
<organism evidence="1 2">
    <name type="scientific">Enterococcus diestrammenae</name>
    <dbReference type="NCBI Taxonomy" id="1155073"/>
    <lineage>
        <taxon>Bacteria</taxon>
        <taxon>Bacillati</taxon>
        <taxon>Bacillota</taxon>
        <taxon>Bacilli</taxon>
        <taxon>Lactobacillales</taxon>
        <taxon>Enterococcaceae</taxon>
        <taxon>Enterococcus</taxon>
    </lineage>
</organism>
<accession>A0ABV0F1I7</accession>
<dbReference type="EMBL" id="MAEI02000001">
    <property type="protein sequence ID" value="MEO1781906.1"/>
    <property type="molecule type" value="Genomic_DNA"/>
</dbReference>
<sequence>MATFFTVYTKAQQFLLLQAYADEVMTEEELMQFVIEETKDGRFLFVSNQSIYLVTPHVSLADFEKVAYRSSEVQLQQKGSELIVTTPTENLRLELGSPEEATRVRSDFKYLLNQQS</sequence>
<evidence type="ECO:0000313" key="2">
    <source>
        <dbReference type="Proteomes" id="UP001429357"/>
    </source>
</evidence>
<dbReference type="Proteomes" id="UP001429357">
    <property type="component" value="Unassembled WGS sequence"/>
</dbReference>
<evidence type="ECO:0008006" key="3">
    <source>
        <dbReference type="Google" id="ProtNLM"/>
    </source>
</evidence>
<proteinExistence type="predicted"/>
<reference evidence="1 2" key="2">
    <citation type="submission" date="2024-02" db="EMBL/GenBank/DDBJ databases">
        <title>The Genome Sequence of Enterococcus diestrammenae JM9A.</title>
        <authorList>
            <person name="Earl A."/>
            <person name="Manson A."/>
            <person name="Gilmore M."/>
            <person name="Sanders J."/>
            <person name="Shea T."/>
            <person name="Howe W."/>
            <person name="Livny J."/>
            <person name="Cuomo C."/>
            <person name="Neafsey D."/>
            <person name="Birren B."/>
        </authorList>
    </citation>
    <scope>NUCLEOTIDE SEQUENCE [LARGE SCALE GENOMIC DNA]</scope>
    <source>
        <strain evidence="1 2">JM9A</strain>
    </source>
</reference>
<dbReference type="RefSeq" id="WP_161869201.1">
    <property type="nucleotide sequence ID" value="NZ_MAEI02000001.1"/>
</dbReference>
<evidence type="ECO:0000313" key="1">
    <source>
        <dbReference type="EMBL" id="MEO1781906.1"/>
    </source>
</evidence>
<protein>
    <recommendedName>
        <fullName evidence="3">YokE-like PH domain-containing protein</fullName>
    </recommendedName>
</protein>